<reference evidence="8" key="1">
    <citation type="submission" date="2021-01" db="EMBL/GenBank/DDBJ databases">
        <authorList>
            <person name="Corre E."/>
            <person name="Pelletier E."/>
            <person name="Niang G."/>
            <person name="Scheremetjew M."/>
            <person name="Finn R."/>
            <person name="Kale V."/>
            <person name="Holt S."/>
            <person name="Cochrane G."/>
            <person name="Meng A."/>
            <person name="Brown T."/>
            <person name="Cohen L."/>
        </authorList>
    </citation>
    <scope>NUCLEOTIDE SEQUENCE</scope>
    <source>
        <strain evidence="8">Clade-D-RCC1621</strain>
    </source>
</reference>
<dbReference type="CDD" id="cd05833">
    <property type="entry name" value="Ribosomal_P2"/>
    <property type="match status" value="1"/>
</dbReference>
<dbReference type="FunFam" id="1.10.10.1410:FF:000002">
    <property type="entry name" value="60S acidic ribosomal protein P2"/>
    <property type="match status" value="1"/>
</dbReference>
<comment type="similarity">
    <text evidence="2">Belongs to the eukaryotic ribosomal protein P1/P2 family.</text>
</comment>
<proteinExistence type="inferred from homology"/>
<dbReference type="Pfam" id="PF00428">
    <property type="entry name" value="Ribosomal_60s"/>
    <property type="match status" value="1"/>
</dbReference>
<evidence type="ECO:0000256" key="7">
    <source>
        <dbReference type="SAM" id="MobiDB-lite"/>
    </source>
</evidence>
<dbReference type="AlphaFoldDB" id="A0A7S0Z7V1"/>
<keyword evidence="4" id="KW-0597">Phosphoprotein</keyword>
<evidence type="ECO:0000256" key="1">
    <source>
        <dbReference type="ARBA" id="ARBA00003362"/>
    </source>
</evidence>
<evidence type="ECO:0000256" key="4">
    <source>
        <dbReference type="ARBA" id="ARBA00022553"/>
    </source>
</evidence>
<keyword evidence="5" id="KW-0689">Ribosomal protein</keyword>
<dbReference type="InterPro" id="IPR044076">
    <property type="entry name" value="Ribosomal_P2"/>
</dbReference>
<dbReference type="InterPro" id="IPR038716">
    <property type="entry name" value="P1/P2_N_sf"/>
</dbReference>
<name>A0A7S0Z7V1_9CHLO</name>
<organism evidence="8">
    <name type="scientific">Ostreococcus mediterraneus</name>
    <dbReference type="NCBI Taxonomy" id="1486918"/>
    <lineage>
        <taxon>Eukaryota</taxon>
        <taxon>Viridiplantae</taxon>
        <taxon>Chlorophyta</taxon>
        <taxon>Mamiellophyceae</taxon>
        <taxon>Mamiellales</taxon>
        <taxon>Bathycoccaceae</taxon>
        <taxon>Ostreococcus</taxon>
    </lineage>
</organism>
<evidence type="ECO:0000313" key="8">
    <source>
        <dbReference type="EMBL" id="CAD8813377.1"/>
    </source>
</evidence>
<gene>
    <name evidence="8" type="ORF">OMED0930_LOCUS4472</name>
</gene>
<dbReference type="Gene3D" id="1.10.10.1410">
    <property type="match status" value="1"/>
</dbReference>
<comment type="function">
    <text evidence="1">Plays an important role in the elongation step of protein synthesis.</text>
</comment>
<feature type="compositionally biased region" description="Low complexity" evidence="7">
    <location>
        <begin position="72"/>
        <end position="89"/>
    </location>
</feature>
<sequence length="106" mass="10461">MKYVAAYLLAQLAGKESPSAADVKAVLAGAAAEVDDSKLSAFMAEIEGKDVAELIAEGNKKLASVPSGGAGPAAAGGAAGGDTAAAAAAPEEEEEEEADMDFDLFD</sequence>
<evidence type="ECO:0000256" key="2">
    <source>
        <dbReference type="ARBA" id="ARBA00005436"/>
    </source>
</evidence>
<dbReference type="PANTHER" id="PTHR21141:SF5">
    <property type="entry name" value="LARGE RIBOSOMAL SUBUNIT PROTEIN P2"/>
    <property type="match status" value="1"/>
</dbReference>
<comment type="subunit">
    <text evidence="3">P1 and P2 exist as dimers at the large ribosomal subunit.</text>
</comment>
<evidence type="ECO:0000256" key="5">
    <source>
        <dbReference type="ARBA" id="ARBA00022980"/>
    </source>
</evidence>
<dbReference type="GO" id="GO:0002182">
    <property type="term" value="P:cytoplasmic translational elongation"/>
    <property type="evidence" value="ECO:0007669"/>
    <property type="project" value="InterPro"/>
</dbReference>
<feature type="region of interest" description="Disordered" evidence="7">
    <location>
        <begin position="64"/>
        <end position="106"/>
    </location>
</feature>
<dbReference type="PANTHER" id="PTHR21141">
    <property type="entry name" value="60S ACIDIC RIBOSOMAL PROTEIN FAMILY MEMBER"/>
    <property type="match status" value="1"/>
</dbReference>
<evidence type="ECO:0000256" key="6">
    <source>
        <dbReference type="ARBA" id="ARBA00023274"/>
    </source>
</evidence>
<dbReference type="PRINTS" id="PR00456">
    <property type="entry name" value="RIBOSOMALP2"/>
</dbReference>
<feature type="compositionally biased region" description="Acidic residues" evidence="7">
    <location>
        <begin position="90"/>
        <end position="106"/>
    </location>
</feature>
<dbReference type="InterPro" id="IPR001859">
    <property type="entry name" value="Ribosomal_P1/P2_euk"/>
</dbReference>
<accession>A0A7S0Z7V1</accession>
<dbReference type="InterPro" id="IPR027534">
    <property type="entry name" value="Ribosomal_P1/P2"/>
</dbReference>
<dbReference type="HAMAP" id="MF_01478">
    <property type="entry name" value="Ribosomal_L12_arch"/>
    <property type="match status" value="1"/>
</dbReference>
<protein>
    <recommendedName>
        <fullName evidence="9">60S acidic ribosomal protein P2</fullName>
    </recommendedName>
</protein>
<evidence type="ECO:0008006" key="9">
    <source>
        <dbReference type="Google" id="ProtNLM"/>
    </source>
</evidence>
<dbReference type="GO" id="GO:0003735">
    <property type="term" value="F:structural constituent of ribosome"/>
    <property type="evidence" value="ECO:0007669"/>
    <property type="project" value="InterPro"/>
</dbReference>
<dbReference type="EMBL" id="HBFO01006440">
    <property type="protein sequence ID" value="CAD8813377.1"/>
    <property type="molecule type" value="Transcribed_RNA"/>
</dbReference>
<evidence type="ECO:0000256" key="3">
    <source>
        <dbReference type="ARBA" id="ARBA00011266"/>
    </source>
</evidence>
<dbReference type="GO" id="GO:0022625">
    <property type="term" value="C:cytosolic large ribosomal subunit"/>
    <property type="evidence" value="ECO:0007669"/>
    <property type="project" value="InterPro"/>
</dbReference>
<keyword evidence="6" id="KW-0687">Ribonucleoprotein</keyword>